<evidence type="ECO:0000313" key="2">
    <source>
        <dbReference type="Proteomes" id="UP000247810"/>
    </source>
</evidence>
<dbReference type="Proteomes" id="UP000247810">
    <property type="component" value="Unassembled WGS sequence"/>
</dbReference>
<accession>A0A319DYJ8</accession>
<name>A0A319DYJ8_9EURO</name>
<protein>
    <submittedName>
        <fullName evidence="1">Uncharacterized protein</fullName>
    </submittedName>
</protein>
<organism evidence="1 2">
    <name type="scientific">Aspergillus ellipticus CBS 707.79</name>
    <dbReference type="NCBI Taxonomy" id="1448320"/>
    <lineage>
        <taxon>Eukaryota</taxon>
        <taxon>Fungi</taxon>
        <taxon>Dikarya</taxon>
        <taxon>Ascomycota</taxon>
        <taxon>Pezizomycotina</taxon>
        <taxon>Eurotiomycetes</taxon>
        <taxon>Eurotiomycetidae</taxon>
        <taxon>Eurotiales</taxon>
        <taxon>Aspergillaceae</taxon>
        <taxon>Aspergillus</taxon>
        <taxon>Aspergillus subgen. Circumdati</taxon>
    </lineage>
</organism>
<dbReference type="AlphaFoldDB" id="A0A319DYJ8"/>
<sequence length="156" mass="18132">MQRILLQSVAKYSYCRKRQHLGHRTHCVASPSTESMNISYVLAVNKALWVEPLPSKLNFEHFKGYMRCHVQLYRHPNIPKSRFRQKSSMSRSRLSAGCSRACSLPYEAVLGYHPRIILCATLLSFNGLRLIYFDIEIQNITLETVRRMVTCRQLTV</sequence>
<keyword evidence="2" id="KW-1185">Reference proteome</keyword>
<evidence type="ECO:0000313" key="1">
    <source>
        <dbReference type="EMBL" id="PYH96513.1"/>
    </source>
</evidence>
<dbReference type="EMBL" id="KZ825836">
    <property type="protein sequence ID" value="PYH96513.1"/>
    <property type="molecule type" value="Genomic_DNA"/>
</dbReference>
<proteinExistence type="predicted"/>
<dbReference type="VEuPathDB" id="FungiDB:BO71DRAFT_173825"/>
<reference evidence="1 2" key="1">
    <citation type="submission" date="2018-02" db="EMBL/GenBank/DDBJ databases">
        <title>The genomes of Aspergillus section Nigri reveals drivers in fungal speciation.</title>
        <authorList>
            <consortium name="DOE Joint Genome Institute"/>
            <person name="Vesth T.C."/>
            <person name="Nybo J."/>
            <person name="Theobald S."/>
            <person name="Brandl J."/>
            <person name="Frisvad J.C."/>
            <person name="Nielsen K.F."/>
            <person name="Lyhne E.K."/>
            <person name="Kogle M.E."/>
            <person name="Kuo A."/>
            <person name="Riley R."/>
            <person name="Clum A."/>
            <person name="Nolan M."/>
            <person name="Lipzen A."/>
            <person name="Salamov A."/>
            <person name="Henrissat B."/>
            <person name="Wiebenga A."/>
            <person name="De vries R.P."/>
            <person name="Grigoriev I.V."/>
            <person name="Mortensen U.H."/>
            <person name="Andersen M.R."/>
            <person name="Baker S.E."/>
        </authorList>
    </citation>
    <scope>NUCLEOTIDE SEQUENCE [LARGE SCALE GENOMIC DNA]</scope>
    <source>
        <strain evidence="1 2">CBS 707.79</strain>
    </source>
</reference>
<gene>
    <name evidence="1" type="ORF">BO71DRAFT_173825</name>
</gene>